<protein>
    <submittedName>
        <fullName evidence="2">Uncharacterized protein</fullName>
    </submittedName>
</protein>
<evidence type="ECO:0000313" key="2">
    <source>
        <dbReference type="EMBL" id="MQY06857.1"/>
    </source>
</evidence>
<keyword evidence="3" id="KW-1185">Reference proteome</keyword>
<gene>
    <name evidence="2" type="ORF">ACRB68_49540</name>
</gene>
<feature type="transmembrane region" description="Helical" evidence="1">
    <location>
        <begin position="72"/>
        <end position="93"/>
    </location>
</feature>
<accession>A0A7K0C092</accession>
<feature type="transmembrane region" description="Helical" evidence="1">
    <location>
        <begin position="47"/>
        <end position="66"/>
    </location>
</feature>
<dbReference type="Proteomes" id="UP000487268">
    <property type="component" value="Unassembled WGS sequence"/>
</dbReference>
<evidence type="ECO:0000313" key="3">
    <source>
        <dbReference type="Proteomes" id="UP000487268"/>
    </source>
</evidence>
<feature type="transmembrane region" description="Helical" evidence="1">
    <location>
        <begin position="23"/>
        <end position="40"/>
    </location>
</feature>
<dbReference type="AlphaFoldDB" id="A0A7K0C092"/>
<keyword evidence="1" id="KW-0812">Transmembrane</keyword>
<sequence length="230" mass="24568">MAQAEESRSGVIPAVLKEMKDNPATLIVGFVSAVAGVLALSKGRQLLALACVAVVLVWLLPFAPWVKDRRVLRLVLPGVLTLTVVVAAALTALDRPRPSGPAFEAVDGPVPPCAAFRGKGAIPADKKLLVFDRQVSKNGMPVGSGKYYFDGPATPVKDGWAVYDVQIGGSEVDYDFYVEVTAGLVDAHTADRYISDHRDVKSRLDVPLPAFDAGSRTSVRVVRNRQKGTC</sequence>
<keyword evidence="1" id="KW-1133">Transmembrane helix</keyword>
<dbReference type="EMBL" id="WEGH01000003">
    <property type="protein sequence ID" value="MQY06857.1"/>
    <property type="molecule type" value="Genomic_DNA"/>
</dbReference>
<evidence type="ECO:0000256" key="1">
    <source>
        <dbReference type="SAM" id="Phobius"/>
    </source>
</evidence>
<organism evidence="2 3">
    <name type="scientific">Actinomadura macrotermitis</name>
    <dbReference type="NCBI Taxonomy" id="2585200"/>
    <lineage>
        <taxon>Bacteria</taxon>
        <taxon>Bacillati</taxon>
        <taxon>Actinomycetota</taxon>
        <taxon>Actinomycetes</taxon>
        <taxon>Streptosporangiales</taxon>
        <taxon>Thermomonosporaceae</taxon>
        <taxon>Actinomadura</taxon>
    </lineage>
</organism>
<name>A0A7K0C092_9ACTN</name>
<keyword evidence="1" id="KW-0472">Membrane</keyword>
<dbReference type="RefSeq" id="WP_153536344.1">
    <property type="nucleotide sequence ID" value="NZ_WEGH01000003.1"/>
</dbReference>
<comment type="caution">
    <text evidence="2">The sequence shown here is derived from an EMBL/GenBank/DDBJ whole genome shotgun (WGS) entry which is preliminary data.</text>
</comment>
<proteinExistence type="predicted"/>
<reference evidence="2 3" key="1">
    <citation type="submission" date="2019-10" db="EMBL/GenBank/DDBJ databases">
        <title>Actinomadura rubteroloni sp. nov. and Actinomadura macrotermitis sp. nov., isolated from the gut of fungus growing-termite Macrotermes natalensis.</title>
        <authorList>
            <person name="Benndorf R."/>
            <person name="Martin K."/>
            <person name="Kuefner M."/>
            <person name="De Beer W."/>
            <person name="Kaster A.-K."/>
            <person name="Vollmers J."/>
            <person name="Poulsen M."/>
            <person name="Beemelmanns C."/>
        </authorList>
    </citation>
    <scope>NUCLEOTIDE SEQUENCE [LARGE SCALE GENOMIC DNA]</scope>
    <source>
        <strain evidence="2 3">RB68</strain>
    </source>
</reference>